<dbReference type="InterPro" id="IPR010982">
    <property type="entry name" value="Lambda_DNA-bd_dom_sf"/>
</dbReference>
<evidence type="ECO:0000256" key="1">
    <source>
        <dbReference type="ARBA" id="ARBA00023015"/>
    </source>
</evidence>
<dbReference type="EMBL" id="RBPH01000057">
    <property type="protein sequence ID" value="RMN83888.1"/>
    <property type="molecule type" value="Genomic_DNA"/>
</dbReference>
<dbReference type="PANTHER" id="PTHR30146:SF153">
    <property type="entry name" value="LACTOSE OPERON REPRESSOR"/>
    <property type="match status" value="1"/>
</dbReference>
<evidence type="ECO:0000313" key="5">
    <source>
        <dbReference type="EMBL" id="RMN83888.1"/>
    </source>
</evidence>
<name>A0AB37QER9_PSECA</name>
<protein>
    <submittedName>
        <fullName evidence="5">LacI family transcriptional regulator</fullName>
    </submittedName>
</protein>
<comment type="caution">
    <text evidence="5">The sequence shown here is derived from an EMBL/GenBank/DDBJ whole genome shotgun (WGS) entry which is preliminary data.</text>
</comment>
<dbReference type="InterPro" id="IPR046335">
    <property type="entry name" value="LacI/GalR-like_sensor"/>
</dbReference>
<evidence type="ECO:0000256" key="2">
    <source>
        <dbReference type="ARBA" id="ARBA00023125"/>
    </source>
</evidence>
<dbReference type="InterPro" id="IPR000843">
    <property type="entry name" value="HTH_LacI"/>
</dbReference>
<keyword evidence="3" id="KW-0804">Transcription</keyword>
<dbReference type="CDD" id="cd01392">
    <property type="entry name" value="HTH_LacI"/>
    <property type="match status" value="1"/>
</dbReference>
<dbReference type="SMART" id="SM00354">
    <property type="entry name" value="HTH_LACI"/>
    <property type="match status" value="1"/>
</dbReference>
<dbReference type="SUPFAM" id="SSF53822">
    <property type="entry name" value="Periplasmic binding protein-like I"/>
    <property type="match status" value="1"/>
</dbReference>
<keyword evidence="1" id="KW-0805">Transcription regulation</keyword>
<reference evidence="5 6" key="1">
    <citation type="submission" date="2018-08" db="EMBL/GenBank/DDBJ databases">
        <title>Recombination of ecologically and evolutionarily significant loci maintains genetic cohesion in the Pseudomonas syringae species complex.</title>
        <authorList>
            <person name="Dillon M."/>
            <person name="Thakur S."/>
            <person name="Almeida R.N.D."/>
            <person name="Weir B.S."/>
            <person name="Guttman D.S."/>
        </authorList>
    </citation>
    <scope>NUCLEOTIDE SEQUENCE [LARGE SCALE GENOMIC DNA]</scope>
    <source>
        <strain evidence="5 6">ICMP 15201</strain>
    </source>
</reference>
<dbReference type="Proteomes" id="UP000269335">
    <property type="component" value="Unassembled WGS sequence"/>
</dbReference>
<dbReference type="AlphaFoldDB" id="A0AB37QER9"/>
<dbReference type="PANTHER" id="PTHR30146">
    <property type="entry name" value="LACI-RELATED TRANSCRIPTIONAL REPRESSOR"/>
    <property type="match status" value="1"/>
</dbReference>
<dbReference type="GO" id="GO:0000976">
    <property type="term" value="F:transcription cis-regulatory region binding"/>
    <property type="evidence" value="ECO:0007669"/>
    <property type="project" value="TreeGrafter"/>
</dbReference>
<feature type="domain" description="HTH lacI-type" evidence="4">
    <location>
        <begin position="45"/>
        <end position="99"/>
    </location>
</feature>
<dbReference type="Gene3D" id="3.40.50.2300">
    <property type="match status" value="2"/>
</dbReference>
<dbReference type="Pfam" id="PF00356">
    <property type="entry name" value="LacI"/>
    <property type="match status" value="1"/>
</dbReference>
<dbReference type="InterPro" id="IPR028082">
    <property type="entry name" value="Peripla_BP_I"/>
</dbReference>
<gene>
    <name evidence="5" type="ORF">ALQ53_01653</name>
</gene>
<dbReference type="GO" id="GO:0003700">
    <property type="term" value="F:DNA-binding transcription factor activity"/>
    <property type="evidence" value="ECO:0007669"/>
    <property type="project" value="TreeGrafter"/>
</dbReference>
<accession>A0AB37QER9</accession>
<sequence>MARRVAHTVNPSQNRAPCPRLAGERAHSARWGLSGTVMPSNLKRITIRDVADAAGVSFQTVSLVINHPEKVARKTLARVQEVIRELNFVPSVAARALRNVPTKTVACLFFGERSAYDDRSPQIQDTYWNNVVQALGLAADDAGYSLLQRKPSARQAPAVEEILDLYRSGSIVGIVAVVEQPDHPVLVELNQHNVPIILFGTMDSNFAYVAQTNRIATAQIVDELYNGGCRHIAFIAGERNGHTNQDIQERYLGYLDGLSKYGLSADNRWNIAGDWSMASGLQVAQRLSSLDRRPDAMIFSSDRMALGALKGLYDLGLRVPDDICVVGFDNMQYDDFSIPTLTSVESPLFDMATAAIDLLLEKLAGTSGHEPAQVIFPTKLITRNSTRRRRT</sequence>
<proteinExistence type="predicted"/>
<dbReference type="Pfam" id="PF13377">
    <property type="entry name" value="Peripla_BP_3"/>
    <property type="match status" value="1"/>
</dbReference>
<evidence type="ECO:0000259" key="4">
    <source>
        <dbReference type="PROSITE" id="PS50932"/>
    </source>
</evidence>
<dbReference type="CDD" id="cd06267">
    <property type="entry name" value="PBP1_LacI_sugar_binding-like"/>
    <property type="match status" value="1"/>
</dbReference>
<keyword evidence="2" id="KW-0238">DNA-binding</keyword>
<dbReference type="PROSITE" id="PS50932">
    <property type="entry name" value="HTH_LACI_2"/>
    <property type="match status" value="1"/>
</dbReference>
<dbReference type="Gene3D" id="1.10.260.40">
    <property type="entry name" value="lambda repressor-like DNA-binding domains"/>
    <property type="match status" value="1"/>
</dbReference>
<evidence type="ECO:0000256" key="3">
    <source>
        <dbReference type="ARBA" id="ARBA00023163"/>
    </source>
</evidence>
<evidence type="ECO:0000313" key="6">
    <source>
        <dbReference type="Proteomes" id="UP000269335"/>
    </source>
</evidence>
<dbReference type="PROSITE" id="PS00356">
    <property type="entry name" value="HTH_LACI_1"/>
    <property type="match status" value="1"/>
</dbReference>
<dbReference type="SUPFAM" id="SSF47413">
    <property type="entry name" value="lambda repressor-like DNA-binding domains"/>
    <property type="match status" value="1"/>
</dbReference>
<organism evidence="5 6">
    <name type="scientific">Pseudomonas cannabina</name>
    <dbReference type="NCBI Taxonomy" id="86840"/>
    <lineage>
        <taxon>Bacteria</taxon>
        <taxon>Pseudomonadati</taxon>
        <taxon>Pseudomonadota</taxon>
        <taxon>Gammaproteobacteria</taxon>
        <taxon>Pseudomonadales</taxon>
        <taxon>Pseudomonadaceae</taxon>
        <taxon>Pseudomonas</taxon>
    </lineage>
</organism>